<comment type="caution">
    <text evidence="1">The sequence shown here is derived from an EMBL/GenBank/DDBJ whole genome shotgun (WGS) entry which is preliminary data.</text>
</comment>
<proteinExistence type="predicted"/>
<sequence length="70" mass="7908">MGKIYVDREDAHVAYRVPVERLKNLNERQRMVLVAALRDILPPDEAQAVLDRTYFALRGMLAPSNGSIPS</sequence>
<name>X1AMM6_9ZZZZ</name>
<dbReference type="AlphaFoldDB" id="X1AMM6"/>
<dbReference type="EMBL" id="BART01019256">
    <property type="protein sequence ID" value="GAG83864.1"/>
    <property type="molecule type" value="Genomic_DNA"/>
</dbReference>
<gene>
    <name evidence="1" type="ORF">S01H4_36091</name>
</gene>
<evidence type="ECO:0000313" key="1">
    <source>
        <dbReference type="EMBL" id="GAG83864.1"/>
    </source>
</evidence>
<reference evidence="1" key="1">
    <citation type="journal article" date="2014" name="Front. Microbiol.">
        <title>High frequency of phylogenetically diverse reductive dehalogenase-homologous genes in deep subseafloor sedimentary metagenomes.</title>
        <authorList>
            <person name="Kawai M."/>
            <person name="Futagami T."/>
            <person name="Toyoda A."/>
            <person name="Takaki Y."/>
            <person name="Nishi S."/>
            <person name="Hori S."/>
            <person name="Arai W."/>
            <person name="Tsubouchi T."/>
            <person name="Morono Y."/>
            <person name="Uchiyama I."/>
            <person name="Ito T."/>
            <person name="Fujiyama A."/>
            <person name="Inagaki F."/>
            <person name="Takami H."/>
        </authorList>
    </citation>
    <scope>NUCLEOTIDE SEQUENCE</scope>
    <source>
        <strain evidence="1">Expedition CK06-06</strain>
    </source>
</reference>
<accession>X1AMM6</accession>
<organism evidence="1">
    <name type="scientific">marine sediment metagenome</name>
    <dbReference type="NCBI Taxonomy" id="412755"/>
    <lineage>
        <taxon>unclassified sequences</taxon>
        <taxon>metagenomes</taxon>
        <taxon>ecological metagenomes</taxon>
    </lineage>
</organism>
<protein>
    <submittedName>
        <fullName evidence="1">Uncharacterized protein</fullName>
    </submittedName>
</protein>